<feature type="compositionally biased region" description="Basic residues" evidence="7">
    <location>
        <begin position="1138"/>
        <end position="1147"/>
    </location>
</feature>
<evidence type="ECO:0000259" key="9">
    <source>
        <dbReference type="PROSITE" id="PS50089"/>
    </source>
</evidence>
<feature type="compositionally biased region" description="Gly residues" evidence="7">
    <location>
        <begin position="176"/>
        <end position="188"/>
    </location>
</feature>
<evidence type="ECO:0000256" key="3">
    <source>
        <dbReference type="ARBA" id="ARBA00022771"/>
    </source>
</evidence>
<dbReference type="PROSITE" id="PS50089">
    <property type="entry name" value="ZF_RING_2"/>
    <property type="match status" value="1"/>
</dbReference>
<dbReference type="InterPro" id="IPR008984">
    <property type="entry name" value="SMAD_FHA_dom_sf"/>
</dbReference>
<dbReference type="Pfam" id="PF00498">
    <property type="entry name" value="FHA"/>
    <property type="match status" value="1"/>
</dbReference>
<feature type="compositionally biased region" description="Low complexity" evidence="7">
    <location>
        <begin position="91"/>
        <end position="108"/>
    </location>
</feature>
<dbReference type="GO" id="GO:0061630">
    <property type="term" value="F:ubiquitin protein ligase activity"/>
    <property type="evidence" value="ECO:0007669"/>
    <property type="project" value="TreeGrafter"/>
</dbReference>
<feature type="compositionally biased region" description="Low complexity" evidence="7">
    <location>
        <begin position="22"/>
        <end position="37"/>
    </location>
</feature>
<dbReference type="EMBL" id="OOIP01000021">
    <property type="protein sequence ID" value="SPO40565.1"/>
    <property type="molecule type" value="Genomic_DNA"/>
</dbReference>
<feature type="compositionally biased region" description="Basic residues" evidence="7">
    <location>
        <begin position="1204"/>
        <end position="1213"/>
    </location>
</feature>
<evidence type="ECO:0000256" key="6">
    <source>
        <dbReference type="PROSITE-ProRule" id="PRU00175"/>
    </source>
</evidence>
<dbReference type="PANTHER" id="PTHR15067:SF7">
    <property type="entry name" value="E3 UBIQUITIN-PROTEIN LIGASE DMA1-RELATED"/>
    <property type="match status" value="1"/>
</dbReference>
<dbReference type="GO" id="GO:0005829">
    <property type="term" value="C:cytosol"/>
    <property type="evidence" value="ECO:0007669"/>
    <property type="project" value="TreeGrafter"/>
</dbReference>
<dbReference type="Proteomes" id="UP000323386">
    <property type="component" value="Unassembled WGS sequence"/>
</dbReference>
<protein>
    <recommendedName>
        <fullName evidence="12">Component of the spindle assembly checkpoint dma1</fullName>
    </recommendedName>
</protein>
<feature type="compositionally biased region" description="Polar residues" evidence="7">
    <location>
        <begin position="1"/>
        <end position="21"/>
    </location>
</feature>
<keyword evidence="2" id="KW-0479">Metal-binding</keyword>
<dbReference type="OrthoDB" id="687730at2759"/>
<keyword evidence="1" id="KW-0808">Transferase</keyword>
<dbReference type="PROSITE" id="PS50006">
    <property type="entry name" value="FHA_DOMAIN"/>
    <property type="match status" value="1"/>
</dbReference>
<dbReference type="GO" id="GO:0006511">
    <property type="term" value="P:ubiquitin-dependent protein catabolic process"/>
    <property type="evidence" value="ECO:0007669"/>
    <property type="project" value="TreeGrafter"/>
</dbReference>
<evidence type="ECO:0008006" key="12">
    <source>
        <dbReference type="Google" id="ProtNLM"/>
    </source>
</evidence>
<dbReference type="InterPro" id="IPR000253">
    <property type="entry name" value="FHA_dom"/>
</dbReference>
<feature type="region of interest" description="Disordered" evidence="7">
    <location>
        <begin position="942"/>
        <end position="1253"/>
    </location>
</feature>
<feature type="compositionally biased region" description="Low complexity" evidence="7">
    <location>
        <begin position="147"/>
        <end position="175"/>
    </location>
</feature>
<feature type="compositionally biased region" description="Acidic residues" evidence="7">
    <location>
        <begin position="828"/>
        <end position="841"/>
    </location>
</feature>
<feature type="domain" description="RING-type" evidence="9">
    <location>
        <begin position="608"/>
        <end position="652"/>
    </location>
</feature>
<dbReference type="Gene3D" id="2.60.200.20">
    <property type="match status" value="1"/>
</dbReference>
<evidence type="ECO:0000313" key="11">
    <source>
        <dbReference type="Proteomes" id="UP000323386"/>
    </source>
</evidence>
<sequence length="1253" mass="127847">MSRPGVSTATSSATSPNHQLYQQQPSSAPANPSSTASGFLGRHFGRRPKTAHSYSQDSGLLVAPAAQPRNSTSSSSASNNSTTPRFPLPRSSSSSHAFPAAASSDAISRPSSERPTHTGTAASRLRPATANDLGATRSFLSTDPHPSSSRASPSSMVSGSAADSGATASRNAGSGYTSGGGTSGGGNPFGRMFRRYSQGASRFESQSQAQAQAQALVGRDGSANTGQASHSHRSSSSHVEQQQQQQQRGRSTPPRSSRHASPSPAMPQSASYNSLVLPNHESPGSLTNSRTLAVLSDPAPAHANGSPVTEGAAAASSGGASAAAIDTAPAEATAAAAAAAAAAATGSGSSSSPAPNVHRIRLVPHLEATRSLHFEPIERDLGEGKTPVKVGRFTDRQPPASANATVAVADPGAPSPSAITGAGAGSGAGSEQPSYSAIGQPGARGGAITVSSGQGGGVGGVRIDSSRVAFKSKVVSRGHAEIWCEPGGRFFIKDTKSSSGTFLNHIRLSAPNVESRPFAIKDGDVIQLGVDYQGGTEEIYRCVKMRVELNRGWQREANQFNVNALRQLRALQGTPLHTPSGGAAGGKDRDRDAELLPTNRQGVSVTDCCICLFSVTVCQALFIAPCSHVFHYKCIRPLLTLHHPGFSCPLCRTFADLEADVEEDEAWQEALLKEAAAAESRAAEGQPAVDVATPRAEVDAPIALAATLEATTLSSGGSSAGAAAASSSSPIPARLTGSGMGRGTAVSALRRAEWARPDTAVGSSVGPLPDYAATAEASGQARITDAQEEAVVGQMLDEDHPSMSPLRPQGDDDDDDERHGRAGRDQQLDDGDDVDVDDGDGDSPANDPARAALRRGSVEPIAIGSGRGAHHGRDRGSAEHSSDSAYAAAANRLGTTQPSTPPSIPVGQGSGFALAAGAMSPGLADARTPLNNTFLSTLAEAPSASALGRDFHAGRTAPADRQMPIVSTGAGAGTPAERQPHQHRDGGDEGVGIGSSDWALPPSSSRLNVSHQQQQQQRSSGEADADGSGSGSGGRLSEGGDETETADNPLDARSRAAARGSGELGEGMPVSIFGRKGAALRDGGKGRAREGTDSDEASPDGAVVDGRLDHQQHEGRAPNMSSPSASKDSEPERDQAWRRRSRSRSRNRSGNGNAPADAGSSSPTSIPSPGLRTGPNINASAYMHGHQHPRGAGGSGGGNGGHHSQQHHHHHHERSPPAPHQGRSAGTTTTGTGSGSGSASAISKFKKKFSGAA</sequence>
<dbReference type="GO" id="GO:0008270">
    <property type="term" value="F:zinc ion binding"/>
    <property type="evidence" value="ECO:0007669"/>
    <property type="project" value="UniProtKB-KW"/>
</dbReference>
<dbReference type="SMART" id="SM00184">
    <property type="entry name" value="RING"/>
    <property type="match status" value="1"/>
</dbReference>
<feature type="compositionally biased region" description="Gly residues" evidence="7">
    <location>
        <begin position="1191"/>
        <end position="1201"/>
    </location>
</feature>
<feature type="compositionally biased region" description="Low complexity" evidence="7">
    <location>
        <begin position="1160"/>
        <end position="1169"/>
    </location>
</feature>
<accession>A0A5C3FA76</accession>
<dbReference type="SUPFAM" id="SSF57850">
    <property type="entry name" value="RING/U-box"/>
    <property type="match status" value="1"/>
</dbReference>
<dbReference type="InterPro" id="IPR001841">
    <property type="entry name" value="Znf_RING"/>
</dbReference>
<evidence type="ECO:0000256" key="2">
    <source>
        <dbReference type="ARBA" id="ARBA00022723"/>
    </source>
</evidence>
<dbReference type="SMART" id="SM00240">
    <property type="entry name" value="FHA"/>
    <property type="match status" value="1"/>
</dbReference>
<feature type="region of interest" description="Disordered" evidence="7">
    <location>
        <begin position="715"/>
        <end position="744"/>
    </location>
</feature>
<proteinExistence type="predicted"/>
<keyword evidence="3 6" id="KW-0863">Zinc-finger</keyword>
<dbReference type="PANTHER" id="PTHR15067">
    <property type="entry name" value="E3 UBIQUITIN-PROTEIN LIGASE RNF8"/>
    <property type="match status" value="1"/>
</dbReference>
<evidence type="ECO:0000313" key="10">
    <source>
        <dbReference type="EMBL" id="SPO40565.1"/>
    </source>
</evidence>
<feature type="compositionally biased region" description="Polar residues" evidence="7">
    <location>
        <begin position="1002"/>
        <end position="1011"/>
    </location>
</feature>
<dbReference type="GO" id="GO:0032153">
    <property type="term" value="C:cell division site"/>
    <property type="evidence" value="ECO:0007669"/>
    <property type="project" value="TreeGrafter"/>
</dbReference>
<feature type="compositionally biased region" description="Low complexity" evidence="7">
    <location>
        <begin position="1012"/>
        <end position="1022"/>
    </location>
</feature>
<feature type="compositionally biased region" description="Polar residues" evidence="7">
    <location>
        <begin position="272"/>
        <end position="288"/>
    </location>
</feature>
<feature type="region of interest" description="Disordered" evidence="7">
    <location>
        <begin position="797"/>
        <end position="914"/>
    </location>
</feature>
<feature type="compositionally biased region" description="Basic residues" evidence="7">
    <location>
        <begin position="1244"/>
        <end position="1253"/>
    </location>
</feature>
<organism evidence="10 11">
    <name type="scientific">Pseudozyma flocculosa</name>
    <dbReference type="NCBI Taxonomy" id="84751"/>
    <lineage>
        <taxon>Eukaryota</taxon>
        <taxon>Fungi</taxon>
        <taxon>Dikarya</taxon>
        <taxon>Basidiomycota</taxon>
        <taxon>Ustilaginomycotina</taxon>
        <taxon>Ustilaginomycetes</taxon>
        <taxon>Ustilaginales</taxon>
        <taxon>Ustilaginaceae</taxon>
        <taxon>Pseudozyma</taxon>
    </lineage>
</organism>
<evidence type="ECO:0000256" key="7">
    <source>
        <dbReference type="SAM" id="MobiDB-lite"/>
    </source>
</evidence>
<dbReference type="Gene3D" id="3.30.40.10">
    <property type="entry name" value="Zinc/RING finger domain, C3HC4 (zinc finger)"/>
    <property type="match status" value="1"/>
</dbReference>
<dbReference type="AlphaFoldDB" id="A0A5C3FA76"/>
<feature type="compositionally biased region" description="Low complexity" evidence="7">
    <location>
        <begin position="715"/>
        <end position="729"/>
    </location>
</feature>
<keyword evidence="11" id="KW-1185">Reference proteome</keyword>
<dbReference type="Pfam" id="PF17123">
    <property type="entry name" value="zf-RING_11"/>
    <property type="match status" value="1"/>
</dbReference>
<dbReference type="InterPro" id="IPR013083">
    <property type="entry name" value="Znf_RING/FYVE/PHD"/>
</dbReference>
<gene>
    <name evidence="10" type="ORF">PSFLO_06047</name>
</gene>
<feature type="compositionally biased region" description="Low complexity" evidence="7">
    <location>
        <begin position="236"/>
        <end position="271"/>
    </location>
</feature>
<dbReference type="FunFam" id="2.60.200.20:FF:000044">
    <property type="entry name" value="Chromosome 8, whole genome shotgun sequence"/>
    <property type="match status" value="1"/>
</dbReference>
<evidence type="ECO:0000256" key="1">
    <source>
        <dbReference type="ARBA" id="ARBA00022679"/>
    </source>
</evidence>
<feature type="region of interest" description="Disordered" evidence="7">
    <location>
        <begin position="1"/>
        <end position="288"/>
    </location>
</feature>
<name>A0A5C3FA76_9BASI</name>
<feature type="compositionally biased region" description="Basic and acidic residues" evidence="7">
    <location>
        <begin position="978"/>
        <end position="987"/>
    </location>
</feature>
<dbReference type="SUPFAM" id="SSF49879">
    <property type="entry name" value="SMAD/FHA domain"/>
    <property type="match status" value="1"/>
</dbReference>
<feature type="compositionally biased region" description="Low complexity" evidence="7">
    <location>
        <begin position="1224"/>
        <end position="1243"/>
    </location>
</feature>
<feature type="domain" description="FHA" evidence="8">
    <location>
        <begin position="450"/>
        <end position="508"/>
    </location>
</feature>
<dbReference type="GO" id="GO:0016567">
    <property type="term" value="P:protein ubiquitination"/>
    <property type="evidence" value="ECO:0007669"/>
    <property type="project" value="TreeGrafter"/>
</dbReference>
<keyword evidence="5" id="KW-0862">Zinc</keyword>
<evidence type="ECO:0000256" key="5">
    <source>
        <dbReference type="ARBA" id="ARBA00022833"/>
    </source>
</evidence>
<feature type="compositionally biased region" description="Basic and acidic residues" evidence="7">
    <location>
        <begin position="1082"/>
        <end position="1092"/>
    </location>
</feature>
<feature type="compositionally biased region" description="Low complexity" evidence="7">
    <location>
        <begin position="205"/>
        <end position="215"/>
    </location>
</feature>
<keyword evidence="4" id="KW-0833">Ubl conjugation pathway</keyword>
<feature type="compositionally biased region" description="Low complexity" evidence="7">
    <location>
        <begin position="70"/>
        <end position="83"/>
    </location>
</feature>
<evidence type="ECO:0000256" key="4">
    <source>
        <dbReference type="ARBA" id="ARBA00022786"/>
    </source>
</evidence>
<feature type="compositionally biased region" description="Basic and acidic residues" evidence="7">
    <location>
        <begin position="817"/>
        <end position="827"/>
    </location>
</feature>
<evidence type="ECO:0000259" key="8">
    <source>
        <dbReference type="PROSITE" id="PS50006"/>
    </source>
</evidence>
<reference evidence="10 11" key="1">
    <citation type="submission" date="2018-03" db="EMBL/GenBank/DDBJ databases">
        <authorList>
            <person name="Guldener U."/>
        </authorList>
    </citation>
    <scope>NUCLEOTIDE SEQUENCE [LARGE SCALE GENOMIC DNA]</scope>
    <source>
        <strain evidence="10 11">DAOM196992</strain>
    </source>
</reference>
<feature type="compositionally biased region" description="Basic and acidic residues" evidence="7">
    <location>
        <begin position="1106"/>
        <end position="1116"/>
    </location>
</feature>
<dbReference type="GO" id="GO:0000151">
    <property type="term" value="C:ubiquitin ligase complex"/>
    <property type="evidence" value="ECO:0007669"/>
    <property type="project" value="TreeGrafter"/>
</dbReference>
<feature type="compositionally biased region" description="Gly residues" evidence="7">
    <location>
        <begin position="1028"/>
        <end position="1037"/>
    </location>
</feature>
<feature type="compositionally biased region" description="Basic and acidic residues" evidence="7">
    <location>
        <begin position="1127"/>
        <end position="1137"/>
    </location>
</feature>